<comment type="caution">
    <text evidence="4">The sequence shown here is derived from an EMBL/GenBank/DDBJ whole genome shotgun (WGS) entry which is preliminary data.</text>
</comment>
<dbReference type="InterPro" id="IPR013728">
    <property type="entry name" value="BT_3987-like_N"/>
</dbReference>
<dbReference type="Pfam" id="PF18620">
    <property type="entry name" value="DUF5627"/>
    <property type="match status" value="1"/>
</dbReference>
<sequence length="355" mass="39769">MKNLTLKLFSIRLCSLLLLACITLGCENQEQDFDDFEIQNVYFPIKYPIRTISLQEDSRIDNSIDLERSFNIGVAIGGLRSNERNRVINIALAPELVNDAFFADDERPVQLMPSSYYTLASNSEVTIPSGSFSGLLRVSLTDEFFNDPLALSANYVIPLKIEPGDYDVLDGMPLDEVTDPDPRSSDDYQVNQEPRNFTLFAVKYINKYHGVYLQKGADVTLDATGSPTDTVIYNTEDLVRNILTEVFTTSLTSVATNRIGNNTGAGEYGLNLVINGNSISITGREDSDLNIEGSGTFLTRDDQGAEIWGEESRKTMFLEYTYTDTNGANHRVNDTLVFRNDDLRFEEFNIILSED</sequence>
<feature type="domain" description="DUF5627" evidence="3">
    <location>
        <begin position="207"/>
        <end position="340"/>
    </location>
</feature>
<dbReference type="InterPro" id="IPR040580">
    <property type="entry name" value="DUF5627"/>
</dbReference>
<keyword evidence="1" id="KW-0732">Signal</keyword>
<evidence type="ECO:0000259" key="2">
    <source>
        <dbReference type="Pfam" id="PF08522"/>
    </source>
</evidence>
<dbReference type="Gene3D" id="2.60.40.1740">
    <property type="entry name" value="hypothetical protein (bacova_03559)"/>
    <property type="match status" value="1"/>
</dbReference>
<protein>
    <submittedName>
        <fullName evidence="4">DUF1735 domain-containing protein</fullName>
    </submittedName>
</protein>
<dbReference type="Proteomes" id="UP001197770">
    <property type="component" value="Unassembled WGS sequence"/>
</dbReference>
<organism evidence="4 5">
    <name type="scientific">Leeuwenhoekiella parthenopeia</name>
    <dbReference type="NCBI Taxonomy" id="2890320"/>
    <lineage>
        <taxon>Bacteria</taxon>
        <taxon>Pseudomonadati</taxon>
        <taxon>Bacteroidota</taxon>
        <taxon>Flavobacteriia</taxon>
        <taxon>Flavobacteriales</taxon>
        <taxon>Flavobacteriaceae</taxon>
        <taxon>Leeuwenhoekiella</taxon>
    </lineage>
</organism>
<evidence type="ECO:0000313" key="5">
    <source>
        <dbReference type="Proteomes" id="UP001197770"/>
    </source>
</evidence>
<name>A0ABS8GRR1_9FLAO</name>
<accession>A0ABS8GRR1</accession>
<dbReference type="Gene3D" id="2.40.128.420">
    <property type="match status" value="1"/>
</dbReference>
<evidence type="ECO:0000256" key="1">
    <source>
        <dbReference type="SAM" id="SignalP"/>
    </source>
</evidence>
<evidence type="ECO:0000313" key="4">
    <source>
        <dbReference type="EMBL" id="MCC4211268.1"/>
    </source>
</evidence>
<feature type="signal peptide" evidence="1">
    <location>
        <begin position="1"/>
        <end position="20"/>
    </location>
</feature>
<keyword evidence="5" id="KW-1185">Reference proteome</keyword>
<evidence type="ECO:0000259" key="3">
    <source>
        <dbReference type="Pfam" id="PF18620"/>
    </source>
</evidence>
<feature type="domain" description="BT-3987-like N-terminal" evidence="2">
    <location>
        <begin position="39"/>
        <end position="163"/>
    </location>
</feature>
<reference evidence="4 5" key="1">
    <citation type="submission" date="2021-11" db="EMBL/GenBank/DDBJ databases">
        <title>Seasonal and diel survey of microbial diversity of the Tyrrhenian coast.</title>
        <authorList>
            <person name="Gattoni G."/>
            <person name="Corral P."/>
        </authorList>
    </citation>
    <scope>NUCLEOTIDE SEQUENCE [LARGE SCALE GENOMIC DNA]</scope>
    <source>
        <strain evidence="4 5">Mr9</strain>
    </source>
</reference>
<dbReference type="RefSeq" id="WP_228228392.1">
    <property type="nucleotide sequence ID" value="NZ_JAJGMW010000001.1"/>
</dbReference>
<proteinExistence type="predicted"/>
<dbReference type="EMBL" id="JAJGMW010000001">
    <property type="protein sequence ID" value="MCC4211268.1"/>
    <property type="molecule type" value="Genomic_DNA"/>
</dbReference>
<gene>
    <name evidence="4" type="ORF">LLW17_00935</name>
</gene>
<dbReference type="Pfam" id="PF08522">
    <property type="entry name" value="BT_3987-like_N"/>
    <property type="match status" value="1"/>
</dbReference>
<feature type="chain" id="PRO_5047331333" evidence="1">
    <location>
        <begin position="21"/>
        <end position="355"/>
    </location>
</feature>
<dbReference type="PROSITE" id="PS51257">
    <property type="entry name" value="PROKAR_LIPOPROTEIN"/>
    <property type="match status" value="1"/>
</dbReference>